<dbReference type="InterPro" id="IPR028098">
    <property type="entry name" value="Glyco_trans_4-like_N"/>
</dbReference>
<dbReference type="InterPro" id="IPR001296">
    <property type="entry name" value="Glyco_trans_1"/>
</dbReference>
<name>A0AAP5EZT4_9GAMM</name>
<dbReference type="Pfam" id="PF13439">
    <property type="entry name" value="Glyco_transf_4"/>
    <property type="match status" value="1"/>
</dbReference>
<reference evidence="4" key="1">
    <citation type="submission" date="2023-07" db="EMBL/GenBank/DDBJ databases">
        <authorList>
            <person name="Shahid S."/>
            <person name="Akbar M.Y."/>
            <person name="Ajmal W."/>
            <person name="Ansari A."/>
            <person name="Ghazanfar S."/>
        </authorList>
    </citation>
    <scope>NUCLEOTIDE SEQUENCE</scope>
    <source>
        <strain evidence="4">NIGAB</strain>
    </source>
</reference>
<protein>
    <submittedName>
        <fullName evidence="4">Glycosyltransferase family 1 protein</fullName>
    </submittedName>
</protein>
<dbReference type="Proteomes" id="UP001240529">
    <property type="component" value="Unassembled WGS sequence"/>
</dbReference>
<sequence>MKVYFPGRILERHVGGNTTYTRKVAEGLTLQGVEVGVLPYSKSPVLTMAKESLAPLILARVGAVIHYSADTGPLFKVSRIPSVVTVHGVASRWISTARTARQEAVWRARVKRAISSTNRVITVSRSSADDVSEVFGIERDRISVIPHGIDVAKFSSPRDLSDSLQAMIPAEFILYVGNIEPRKNLQPLLEAVESAEFKKLGLPLVVAGKPAWNFDTLMKQIGAAKNVIHVGFVSEEDKIALMQRAQLFVFPSLYEGFGFPVLEAMASGTAVLTSERGSLKEVGGPSLKLPDDTLGRDCILQGLTEALSNGDQLKRCAKDGVGWASRFSWDASVAAHMDIYRELIK</sequence>
<dbReference type="EMBL" id="JAVIAC010000002">
    <property type="protein sequence ID" value="MDQ7950938.1"/>
    <property type="molecule type" value="Genomic_DNA"/>
</dbReference>
<evidence type="ECO:0000313" key="4">
    <source>
        <dbReference type="EMBL" id="MDQ7950938.1"/>
    </source>
</evidence>
<proteinExistence type="predicted"/>
<evidence type="ECO:0000313" key="5">
    <source>
        <dbReference type="Proteomes" id="UP001240529"/>
    </source>
</evidence>
<gene>
    <name evidence="4" type="ORF">Q0031_03990</name>
</gene>
<dbReference type="Pfam" id="PF00534">
    <property type="entry name" value="Glycos_transf_1"/>
    <property type="match status" value="1"/>
</dbReference>
<feature type="domain" description="Glycosyl transferase family 1" evidence="2">
    <location>
        <begin position="171"/>
        <end position="282"/>
    </location>
</feature>
<evidence type="ECO:0000259" key="2">
    <source>
        <dbReference type="Pfam" id="PF00534"/>
    </source>
</evidence>
<dbReference type="Gene3D" id="3.40.50.2000">
    <property type="entry name" value="Glycogen Phosphorylase B"/>
    <property type="match status" value="2"/>
</dbReference>
<dbReference type="PANTHER" id="PTHR46401">
    <property type="entry name" value="GLYCOSYLTRANSFERASE WBBK-RELATED"/>
    <property type="match status" value="1"/>
</dbReference>
<organism evidence="4 5">
    <name type="scientific">Stenotrophomonas geniculata</name>
    <dbReference type="NCBI Taxonomy" id="86188"/>
    <lineage>
        <taxon>Bacteria</taxon>
        <taxon>Pseudomonadati</taxon>
        <taxon>Pseudomonadota</taxon>
        <taxon>Gammaproteobacteria</taxon>
        <taxon>Lysobacterales</taxon>
        <taxon>Lysobacteraceae</taxon>
        <taxon>Stenotrophomonas</taxon>
    </lineage>
</organism>
<accession>A0AAP5EZT4</accession>
<dbReference type="GO" id="GO:0009103">
    <property type="term" value="P:lipopolysaccharide biosynthetic process"/>
    <property type="evidence" value="ECO:0007669"/>
    <property type="project" value="TreeGrafter"/>
</dbReference>
<dbReference type="GO" id="GO:0016757">
    <property type="term" value="F:glycosyltransferase activity"/>
    <property type="evidence" value="ECO:0007669"/>
    <property type="project" value="InterPro"/>
</dbReference>
<dbReference type="RefSeq" id="WP_143994461.1">
    <property type="nucleotide sequence ID" value="NZ_JAUZEA010000002.1"/>
</dbReference>
<dbReference type="CDD" id="cd03809">
    <property type="entry name" value="GT4_MtfB-like"/>
    <property type="match status" value="1"/>
</dbReference>
<evidence type="ECO:0000259" key="3">
    <source>
        <dbReference type="Pfam" id="PF13439"/>
    </source>
</evidence>
<dbReference type="AlphaFoldDB" id="A0AAP5EZT4"/>
<dbReference type="SUPFAM" id="SSF53756">
    <property type="entry name" value="UDP-Glycosyltransferase/glycogen phosphorylase"/>
    <property type="match status" value="1"/>
</dbReference>
<evidence type="ECO:0000256" key="1">
    <source>
        <dbReference type="ARBA" id="ARBA00022679"/>
    </source>
</evidence>
<keyword evidence="1" id="KW-0808">Transferase</keyword>
<comment type="caution">
    <text evidence="4">The sequence shown here is derived from an EMBL/GenBank/DDBJ whole genome shotgun (WGS) entry which is preliminary data.</text>
</comment>
<dbReference type="PANTHER" id="PTHR46401:SF2">
    <property type="entry name" value="GLYCOSYLTRANSFERASE WBBK-RELATED"/>
    <property type="match status" value="1"/>
</dbReference>
<feature type="domain" description="Glycosyltransferase subfamily 4-like N-terminal" evidence="3">
    <location>
        <begin position="68"/>
        <end position="152"/>
    </location>
</feature>